<name>A0ABQ3WG40_9ACTN</name>
<proteinExistence type="predicted"/>
<sequence length="190" mass="18436">MSRPASHVSASERSAWPGGGGYGGKGGAVVPGGGYGGQAVGVVPGGGYGGQAVGVAPGGRWKKARDDGRSTSTTAPPCAAIDAASTSQATAGPDGLCTARPAHHAERRGSAAVAMCAPGKPDQTAIAAAANNGMVTSPPQIQMFPGNPSYTVPPTAHRVSCSTAQSQRSSAATVTLPGRVDAGECDTAGP</sequence>
<organism evidence="2">
    <name type="scientific">Actinoplanes campanulatus</name>
    <dbReference type="NCBI Taxonomy" id="113559"/>
    <lineage>
        <taxon>Bacteria</taxon>
        <taxon>Bacillati</taxon>
        <taxon>Actinomycetota</taxon>
        <taxon>Actinomycetes</taxon>
        <taxon>Micromonosporales</taxon>
        <taxon>Micromonosporaceae</taxon>
        <taxon>Actinoplanes</taxon>
    </lineage>
</organism>
<feature type="compositionally biased region" description="Low complexity" evidence="1">
    <location>
        <begin position="162"/>
        <end position="175"/>
    </location>
</feature>
<feature type="region of interest" description="Disordered" evidence="1">
    <location>
        <begin position="162"/>
        <end position="190"/>
    </location>
</feature>
<evidence type="ECO:0000313" key="2">
    <source>
        <dbReference type="EMBL" id="GID45220.1"/>
    </source>
</evidence>
<reference evidence="2" key="1">
    <citation type="submission" date="2021-01" db="EMBL/GenBank/DDBJ databases">
        <title>Whole genome shotgun sequence of Actinoplanes capillaceus NBRC 16408.</title>
        <authorList>
            <person name="Komaki H."/>
            <person name="Tamura T."/>
        </authorList>
    </citation>
    <scope>NUCLEOTIDE SEQUENCE [LARGE SCALE GENOMIC DNA]</scope>
    <source>
        <strain evidence="2">NBRC 16408</strain>
    </source>
</reference>
<feature type="region of interest" description="Disordered" evidence="1">
    <location>
        <begin position="1"/>
        <end position="25"/>
    </location>
</feature>
<gene>
    <name evidence="2" type="ORF">Aca07nite_24950</name>
</gene>
<dbReference type="EMBL" id="BOMF01000047">
    <property type="protein sequence ID" value="GID45220.1"/>
    <property type="molecule type" value="Genomic_DNA"/>
</dbReference>
<feature type="region of interest" description="Disordered" evidence="1">
    <location>
        <begin position="59"/>
        <end position="78"/>
    </location>
</feature>
<accession>A0ABQ3WG40</accession>
<evidence type="ECO:0000256" key="1">
    <source>
        <dbReference type="SAM" id="MobiDB-lite"/>
    </source>
</evidence>
<protein>
    <submittedName>
        <fullName evidence="2">Uncharacterized protein</fullName>
    </submittedName>
</protein>
<comment type="caution">
    <text evidence="2">The sequence shown here is derived from an EMBL/GenBank/DDBJ whole genome shotgun (WGS) entry which is preliminary data.</text>
</comment>